<proteinExistence type="predicted"/>
<gene>
    <name evidence="1" type="ORF">ACFFIT_09775</name>
</gene>
<dbReference type="RefSeq" id="WP_385877573.1">
    <property type="nucleotide sequence ID" value="NZ_JBHLXE010000100.1"/>
</dbReference>
<keyword evidence="2" id="KW-1185">Reference proteome</keyword>
<protein>
    <submittedName>
        <fullName evidence="1">Uncharacterized protein</fullName>
    </submittedName>
</protein>
<comment type="caution">
    <text evidence="1">The sequence shown here is derived from an EMBL/GenBank/DDBJ whole genome shotgun (WGS) entry which is preliminary data.</text>
</comment>
<organism evidence="1 2">
    <name type="scientific">Thorsellia kenyensis</name>
    <dbReference type="NCBI Taxonomy" id="1549888"/>
    <lineage>
        <taxon>Bacteria</taxon>
        <taxon>Pseudomonadati</taxon>
        <taxon>Pseudomonadota</taxon>
        <taxon>Gammaproteobacteria</taxon>
        <taxon>Enterobacterales</taxon>
        <taxon>Thorselliaceae</taxon>
        <taxon>Thorsellia</taxon>
    </lineage>
</organism>
<evidence type="ECO:0000313" key="1">
    <source>
        <dbReference type="EMBL" id="MFC0180364.1"/>
    </source>
</evidence>
<name>A0ABV6CBJ2_9GAMM</name>
<evidence type="ECO:0000313" key="2">
    <source>
        <dbReference type="Proteomes" id="UP001589758"/>
    </source>
</evidence>
<dbReference type="Proteomes" id="UP001589758">
    <property type="component" value="Unassembled WGS sequence"/>
</dbReference>
<accession>A0ABV6CBJ2</accession>
<reference evidence="1 2" key="1">
    <citation type="submission" date="2024-09" db="EMBL/GenBank/DDBJ databases">
        <authorList>
            <person name="Sun Q."/>
            <person name="Mori K."/>
        </authorList>
    </citation>
    <scope>NUCLEOTIDE SEQUENCE [LARGE SCALE GENOMIC DNA]</scope>
    <source>
        <strain evidence="1 2">CCM 8545</strain>
    </source>
</reference>
<dbReference type="EMBL" id="JBHLXE010000100">
    <property type="protein sequence ID" value="MFC0180364.1"/>
    <property type="molecule type" value="Genomic_DNA"/>
</dbReference>
<sequence>MPLKSSIITDSKAISLLIKRGKIVNFDVTSANIDEREMIIELLEGKTGLALGD</sequence>